<keyword evidence="4 7" id="KW-0812">Transmembrane</keyword>
<keyword evidence="10" id="KW-1185">Reference proteome</keyword>
<evidence type="ECO:0000313" key="10">
    <source>
        <dbReference type="Proteomes" id="UP000281343"/>
    </source>
</evidence>
<evidence type="ECO:0000313" key="9">
    <source>
        <dbReference type="EMBL" id="RMA42853.1"/>
    </source>
</evidence>
<organism evidence="9 10">
    <name type="scientific">Rhodophyticola porphyridii</name>
    <dbReference type="NCBI Taxonomy" id="1852017"/>
    <lineage>
        <taxon>Bacteria</taxon>
        <taxon>Pseudomonadati</taxon>
        <taxon>Pseudomonadota</taxon>
        <taxon>Alphaproteobacteria</taxon>
        <taxon>Rhodobacterales</taxon>
        <taxon>Roseobacteraceae</taxon>
        <taxon>Rhodophyticola</taxon>
    </lineage>
</organism>
<evidence type="ECO:0000256" key="5">
    <source>
        <dbReference type="ARBA" id="ARBA00022989"/>
    </source>
</evidence>
<comment type="similarity">
    <text evidence="2 7">Belongs to the ExbD/TolR family.</text>
</comment>
<dbReference type="Pfam" id="PF02472">
    <property type="entry name" value="ExbD"/>
    <property type="match status" value="1"/>
</dbReference>
<keyword evidence="7" id="KW-0813">Transport</keyword>
<evidence type="ECO:0000256" key="4">
    <source>
        <dbReference type="ARBA" id="ARBA00022692"/>
    </source>
</evidence>
<dbReference type="Proteomes" id="UP000281343">
    <property type="component" value="Unassembled WGS sequence"/>
</dbReference>
<protein>
    <submittedName>
        <fullName evidence="9">Biopolymer transporter ExbD</fullName>
    </submittedName>
</protein>
<name>A0A3L9Y9E6_9RHOB</name>
<dbReference type="OrthoDB" id="8479787at2"/>
<keyword evidence="3" id="KW-1003">Cell membrane</keyword>
<evidence type="ECO:0000256" key="8">
    <source>
        <dbReference type="SAM" id="Phobius"/>
    </source>
</evidence>
<dbReference type="EMBL" id="RCNT01000003">
    <property type="protein sequence ID" value="RMA42853.1"/>
    <property type="molecule type" value="Genomic_DNA"/>
</dbReference>
<comment type="caution">
    <text evidence="9">The sequence shown here is derived from an EMBL/GenBank/DDBJ whole genome shotgun (WGS) entry which is preliminary data.</text>
</comment>
<evidence type="ECO:0000256" key="1">
    <source>
        <dbReference type="ARBA" id="ARBA00004162"/>
    </source>
</evidence>
<reference evidence="9 10" key="1">
    <citation type="submission" date="2018-10" db="EMBL/GenBank/DDBJ databases">
        <authorList>
            <person name="Jung H.S."/>
            <person name="Jeon C.O."/>
        </authorList>
    </citation>
    <scope>NUCLEOTIDE SEQUENCE [LARGE SCALE GENOMIC DNA]</scope>
    <source>
        <strain evidence="9 10">MA-7-27</strain>
    </source>
</reference>
<dbReference type="InterPro" id="IPR003400">
    <property type="entry name" value="ExbD"/>
</dbReference>
<proteinExistence type="inferred from homology"/>
<dbReference type="RefSeq" id="WP_121897639.1">
    <property type="nucleotide sequence ID" value="NZ_RCNT01000003.1"/>
</dbReference>
<evidence type="ECO:0000256" key="6">
    <source>
        <dbReference type="ARBA" id="ARBA00023136"/>
    </source>
</evidence>
<feature type="transmembrane region" description="Helical" evidence="8">
    <location>
        <begin position="16"/>
        <end position="37"/>
    </location>
</feature>
<comment type="subcellular location">
    <subcellularLocation>
        <location evidence="1">Cell membrane</location>
        <topology evidence="1">Single-pass membrane protein</topology>
    </subcellularLocation>
    <subcellularLocation>
        <location evidence="7">Cell membrane</location>
        <topology evidence="7">Single-pass type II membrane protein</topology>
    </subcellularLocation>
</comment>
<keyword evidence="7" id="KW-0653">Protein transport</keyword>
<sequence length="126" mass="13232">MISFGPPTRRPRGETIVPMINVVFLLLIFFLMTAQIAPPDPLEVTPPSAPATPADPAPDTLYIDASGALAYETHQNDAVFAALALREPGPLTLRADAALPAGDLARILPRLAAIGITEIALVTEAP</sequence>
<evidence type="ECO:0000256" key="7">
    <source>
        <dbReference type="RuleBase" id="RU003879"/>
    </source>
</evidence>
<evidence type="ECO:0000256" key="3">
    <source>
        <dbReference type="ARBA" id="ARBA00022475"/>
    </source>
</evidence>
<dbReference type="PANTHER" id="PTHR30558">
    <property type="entry name" value="EXBD MEMBRANE COMPONENT OF PMF-DRIVEN MACROMOLECULE IMPORT SYSTEM"/>
    <property type="match status" value="1"/>
</dbReference>
<dbReference type="GO" id="GO:0022857">
    <property type="term" value="F:transmembrane transporter activity"/>
    <property type="evidence" value="ECO:0007669"/>
    <property type="project" value="InterPro"/>
</dbReference>
<gene>
    <name evidence="9" type="ORF">D9R08_08775</name>
</gene>
<accession>A0A3L9Y9E6</accession>
<dbReference type="GO" id="GO:0015031">
    <property type="term" value="P:protein transport"/>
    <property type="evidence" value="ECO:0007669"/>
    <property type="project" value="UniProtKB-KW"/>
</dbReference>
<dbReference type="PANTHER" id="PTHR30558:SF7">
    <property type="entry name" value="TOL-PAL SYSTEM PROTEIN TOLR"/>
    <property type="match status" value="1"/>
</dbReference>
<keyword evidence="5 8" id="KW-1133">Transmembrane helix</keyword>
<dbReference type="GO" id="GO:0005886">
    <property type="term" value="C:plasma membrane"/>
    <property type="evidence" value="ECO:0007669"/>
    <property type="project" value="UniProtKB-SubCell"/>
</dbReference>
<dbReference type="AlphaFoldDB" id="A0A3L9Y9E6"/>
<keyword evidence="6 8" id="KW-0472">Membrane</keyword>
<evidence type="ECO:0000256" key="2">
    <source>
        <dbReference type="ARBA" id="ARBA00005811"/>
    </source>
</evidence>